<keyword evidence="3" id="KW-0597">Phosphoprotein</keyword>
<accession>A0A8H4EU86</accession>
<dbReference type="Gene3D" id="3.30.450.20">
    <property type="entry name" value="PAS domain"/>
    <property type="match status" value="1"/>
</dbReference>
<reference evidence="7 8" key="1">
    <citation type="journal article" date="2019" name="Environ. Microbiol.">
        <title>At the nexus of three kingdoms: the genome of the mycorrhizal fungus Gigaspora margarita provides insights into plant, endobacterial and fungal interactions.</title>
        <authorList>
            <person name="Venice F."/>
            <person name="Ghignone S."/>
            <person name="Salvioli di Fossalunga A."/>
            <person name="Amselem J."/>
            <person name="Novero M."/>
            <person name="Xianan X."/>
            <person name="Sedzielewska Toro K."/>
            <person name="Morin E."/>
            <person name="Lipzen A."/>
            <person name="Grigoriev I.V."/>
            <person name="Henrissat B."/>
            <person name="Martin F.M."/>
            <person name="Bonfante P."/>
        </authorList>
    </citation>
    <scope>NUCLEOTIDE SEQUENCE [LARGE SCALE GENOMIC DNA]</scope>
    <source>
        <strain evidence="7 8">BEG34</strain>
    </source>
</reference>
<sequence>MSLPSTYNGNYTESEESTIVYNYDWSKTSLGPMDSWDPIIKNAVNLCLQSVFPIGLFLGPDWIVIYNKAFRPMIIEKNPLVIGKSIKGTVSVSDYLISLFENVRTTGKGIFQNDQFFELQCDGYKTEMYYSYTFSPILKSDGTFFGIICLAQNTAQRVVNARRLKTISDFGHWTSEIDSLESACSIMKKILKDNNVDIPYALVYFVEHKLNISSEYLTAHLKATTFDEDDKKERQFPDYFPETHEIIDLSKDVDKNYGTYVELNRGSTTYSFLTCKSWPIHLLMKEGGHVKVLLKDESQAVLLLTKIPFGDGRALSVIFIYGINRLCVLDEQYMEFLQLVTNQMNSFLSHGRSIEEEKMRSKILADLNHQKVTFFQGISHQLKTPLTLMFSPLDDVINASSPEEPIMSYLQTIRRLDKGADDYLIKPFSTQELITRIRVNIELSLLRHKIIFQQCKEEETKQLLISISTKMFSGLSMKETLQYAVEEIYNRLPCKRIFITSNEQLGFKSNKIIALYENSENSSMEICDDEIKSQTFMNSQEVLKNNLGIEVYSDVYSDDVCENVSILSAELRLNNNLWGWMKLYRSPNSIWLDSEIEFLQQISNQICLTITYISILEENIAKEIQIKAAEVASITKSQILANTSHELRTPLGAIIGILSSLDDTNLTSDQENMIKIMTRSSDVVLSIVNDILDAQKLEAQKLTLVNRTFDLLELFDNTIDMFGEKTSAKKIELIIDYDVDELPKYVKSDPERLKQILSHLLSNSVKFTEKGEIILTISILSQNVIDEANVGLTSIKKKVLLFELYDTGIGMSPEYIQHAWESFSQGDMSITKKQDGVGLGLAICKHLIEMNGGEIKAESQLGKGSKFWFTWNVELLSPMTSSSLLKSRFNEQIGYILPNIIRQKRILIIHPVESMRNSILKYFKNAEKVDAFDIFDKGIKAARTYKELYNQSAYDLAFINLYENNKEEVMKIALELRKLEMNSNNLVIIFIVFPTNEEIALAKRFIRKVGGIASVIYSPITWKKLIKQFIHIVKDETIEKNNSY</sequence>
<dbReference type="Gene3D" id="1.10.287.130">
    <property type="match status" value="1"/>
</dbReference>
<dbReference type="GO" id="GO:0000155">
    <property type="term" value="F:phosphorelay sensor kinase activity"/>
    <property type="evidence" value="ECO:0007669"/>
    <property type="project" value="InterPro"/>
</dbReference>
<evidence type="ECO:0000259" key="6">
    <source>
        <dbReference type="PROSITE" id="PS50109"/>
    </source>
</evidence>
<evidence type="ECO:0000313" key="7">
    <source>
        <dbReference type="EMBL" id="KAF0554343.1"/>
    </source>
</evidence>
<dbReference type="OrthoDB" id="60033at2759"/>
<dbReference type="Gene3D" id="3.30.565.10">
    <property type="entry name" value="Histidine kinase-like ATPase, C-terminal domain"/>
    <property type="match status" value="1"/>
</dbReference>
<dbReference type="Pfam" id="PF00512">
    <property type="entry name" value="HisKA"/>
    <property type="match status" value="1"/>
</dbReference>
<dbReference type="InterPro" id="IPR004358">
    <property type="entry name" value="Sig_transdc_His_kin-like_C"/>
</dbReference>
<dbReference type="SUPFAM" id="SSF55781">
    <property type="entry name" value="GAF domain-like"/>
    <property type="match status" value="1"/>
</dbReference>
<dbReference type="CDD" id="cd16922">
    <property type="entry name" value="HATPase_EvgS-ArcB-TorS-like"/>
    <property type="match status" value="1"/>
</dbReference>
<protein>
    <recommendedName>
        <fullName evidence="2">histidine kinase</fullName>
        <ecNumber evidence="2">2.7.13.3</ecNumber>
    </recommendedName>
</protein>
<dbReference type="InterPro" id="IPR003594">
    <property type="entry name" value="HATPase_dom"/>
</dbReference>
<dbReference type="PANTHER" id="PTHR43047">
    <property type="entry name" value="TWO-COMPONENT HISTIDINE PROTEIN KINASE"/>
    <property type="match status" value="1"/>
</dbReference>
<dbReference type="InterPro" id="IPR011006">
    <property type="entry name" value="CheY-like_superfamily"/>
</dbReference>
<gene>
    <name evidence="7" type="ORF">F8M41_019420</name>
</gene>
<keyword evidence="4" id="KW-0808">Transferase</keyword>
<proteinExistence type="predicted"/>
<dbReference type="SUPFAM" id="SSF52172">
    <property type="entry name" value="CheY-like"/>
    <property type="match status" value="1"/>
</dbReference>
<evidence type="ECO:0000256" key="4">
    <source>
        <dbReference type="ARBA" id="ARBA00022679"/>
    </source>
</evidence>
<dbReference type="GO" id="GO:0005886">
    <property type="term" value="C:plasma membrane"/>
    <property type="evidence" value="ECO:0007669"/>
    <property type="project" value="TreeGrafter"/>
</dbReference>
<dbReference type="InterPro" id="IPR036097">
    <property type="entry name" value="HisK_dim/P_sf"/>
</dbReference>
<dbReference type="Proteomes" id="UP000439903">
    <property type="component" value="Unassembled WGS sequence"/>
</dbReference>
<evidence type="ECO:0000256" key="2">
    <source>
        <dbReference type="ARBA" id="ARBA00012438"/>
    </source>
</evidence>
<evidence type="ECO:0000313" key="8">
    <source>
        <dbReference type="Proteomes" id="UP000439903"/>
    </source>
</evidence>
<dbReference type="SUPFAM" id="SSF55874">
    <property type="entry name" value="ATPase domain of HSP90 chaperone/DNA topoisomerase II/histidine kinase"/>
    <property type="match status" value="1"/>
</dbReference>
<comment type="catalytic activity">
    <reaction evidence="1">
        <text>ATP + protein L-histidine = ADP + protein N-phospho-L-histidine.</text>
        <dbReference type="EC" id="2.7.13.3"/>
    </reaction>
</comment>
<dbReference type="Gene3D" id="6.10.250.690">
    <property type="match status" value="1"/>
</dbReference>
<dbReference type="CDD" id="cd00082">
    <property type="entry name" value="HisKA"/>
    <property type="match status" value="2"/>
</dbReference>
<comment type="caution">
    <text evidence="7">The sequence shown here is derived from an EMBL/GenBank/DDBJ whole genome shotgun (WGS) entry which is preliminary data.</text>
</comment>
<dbReference type="PRINTS" id="PR00344">
    <property type="entry name" value="BCTRLSENSOR"/>
</dbReference>
<dbReference type="PROSITE" id="PS50109">
    <property type="entry name" value="HIS_KIN"/>
    <property type="match status" value="1"/>
</dbReference>
<dbReference type="InterPro" id="IPR036890">
    <property type="entry name" value="HATPase_C_sf"/>
</dbReference>
<dbReference type="InterPro" id="IPR005467">
    <property type="entry name" value="His_kinase_dom"/>
</dbReference>
<name>A0A8H4EU86_GIGMA</name>
<dbReference type="GO" id="GO:0009927">
    <property type="term" value="F:histidine phosphotransfer kinase activity"/>
    <property type="evidence" value="ECO:0007669"/>
    <property type="project" value="TreeGrafter"/>
</dbReference>
<dbReference type="Pfam" id="PF02518">
    <property type="entry name" value="HATPase_c"/>
    <property type="match status" value="1"/>
</dbReference>
<dbReference type="SUPFAM" id="SSF47384">
    <property type="entry name" value="Homodimeric domain of signal transducing histidine kinase"/>
    <property type="match status" value="2"/>
</dbReference>
<dbReference type="AlphaFoldDB" id="A0A8H4EU86"/>
<organism evidence="7 8">
    <name type="scientific">Gigaspora margarita</name>
    <dbReference type="NCBI Taxonomy" id="4874"/>
    <lineage>
        <taxon>Eukaryota</taxon>
        <taxon>Fungi</taxon>
        <taxon>Fungi incertae sedis</taxon>
        <taxon>Mucoromycota</taxon>
        <taxon>Glomeromycotina</taxon>
        <taxon>Glomeromycetes</taxon>
        <taxon>Diversisporales</taxon>
        <taxon>Gigasporaceae</taxon>
        <taxon>Gigaspora</taxon>
    </lineage>
</organism>
<feature type="domain" description="Histidine kinase" evidence="6">
    <location>
        <begin position="642"/>
        <end position="875"/>
    </location>
</feature>
<evidence type="ECO:0000256" key="5">
    <source>
        <dbReference type="ARBA" id="ARBA00022777"/>
    </source>
</evidence>
<dbReference type="InterPro" id="IPR029016">
    <property type="entry name" value="GAF-like_dom_sf"/>
</dbReference>
<evidence type="ECO:0000256" key="3">
    <source>
        <dbReference type="ARBA" id="ARBA00022553"/>
    </source>
</evidence>
<dbReference type="PANTHER" id="PTHR43047:SF72">
    <property type="entry name" value="OSMOSENSING HISTIDINE PROTEIN KINASE SLN1"/>
    <property type="match status" value="1"/>
</dbReference>
<keyword evidence="5 7" id="KW-0418">Kinase</keyword>
<dbReference type="EC" id="2.7.13.3" evidence="2"/>
<dbReference type="FunFam" id="3.30.565.10:FF:000010">
    <property type="entry name" value="Sensor histidine kinase RcsC"/>
    <property type="match status" value="1"/>
</dbReference>
<keyword evidence="8" id="KW-1185">Reference proteome</keyword>
<evidence type="ECO:0000256" key="1">
    <source>
        <dbReference type="ARBA" id="ARBA00000085"/>
    </source>
</evidence>
<dbReference type="InterPro" id="IPR003661">
    <property type="entry name" value="HisK_dim/P_dom"/>
</dbReference>
<dbReference type="EMBL" id="WTPW01000051">
    <property type="protein sequence ID" value="KAF0554343.1"/>
    <property type="molecule type" value="Genomic_DNA"/>
</dbReference>
<dbReference type="SMART" id="SM00388">
    <property type="entry name" value="HisKA"/>
    <property type="match status" value="1"/>
</dbReference>
<dbReference type="SMART" id="SM00387">
    <property type="entry name" value="HATPase_c"/>
    <property type="match status" value="1"/>
</dbReference>
<dbReference type="Gene3D" id="3.30.450.40">
    <property type="match status" value="1"/>
</dbReference>